<name>A0A182E8F3_ONCOC</name>
<dbReference type="AlphaFoldDB" id="A0A182E8F3"/>
<proteinExistence type="predicted"/>
<gene>
    <name evidence="1" type="ORF">NOO_LOCUS4308</name>
</gene>
<dbReference type="Proteomes" id="UP000271087">
    <property type="component" value="Unassembled WGS sequence"/>
</dbReference>
<dbReference type="STRING" id="42157.A0A182E8F3"/>
<dbReference type="WBParaSite" id="nOo.2.0.1.t04308-RA">
    <property type="protein sequence ID" value="nOo.2.0.1.t04308-RA"/>
    <property type="gene ID" value="nOo.2.0.1.g04308"/>
</dbReference>
<sequence length="103" mass="11687">MKLRILFQLEEQNERLRLQNLKCTAQLQVLKSCADRAKHWQTSVLFSNSVTGAVTLTTMDRTSDDSGLTSDDTWEKKIDQMMMTQSASVLDKSNSSRHPKKPG</sequence>
<evidence type="ECO:0000313" key="1">
    <source>
        <dbReference type="EMBL" id="VDK72512.1"/>
    </source>
</evidence>
<keyword evidence="2" id="KW-1185">Reference proteome</keyword>
<reference evidence="3" key="1">
    <citation type="submission" date="2016-06" db="UniProtKB">
        <authorList>
            <consortium name="WormBaseParasite"/>
        </authorList>
    </citation>
    <scope>IDENTIFICATION</scope>
</reference>
<reference evidence="1 2" key="2">
    <citation type="submission" date="2018-08" db="EMBL/GenBank/DDBJ databases">
        <authorList>
            <person name="Laetsch R D."/>
            <person name="Stevens L."/>
            <person name="Kumar S."/>
            <person name="Blaxter L. M."/>
        </authorList>
    </citation>
    <scope>NUCLEOTIDE SEQUENCE [LARGE SCALE GENOMIC DNA]</scope>
</reference>
<accession>A0A182E8F3</accession>
<organism evidence="3">
    <name type="scientific">Onchocerca ochengi</name>
    <name type="common">Filarial nematode worm</name>
    <dbReference type="NCBI Taxonomy" id="42157"/>
    <lineage>
        <taxon>Eukaryota</taxon>
        <taxon>Metazoa</taxon>
        <taxon>Ecdysozoa</taxon>
        <taxon>Nematoda</taxon>
        <taxon>Chromadorea</taxon>
        <taxon>Rhabditida</taxon>
        <taxon>Spirurina</taxon>
        <taxon>Spiruromorpha</taxon>
        <taxon>Filarioidea</taxon>
        <taxon>Onchocercidae</taxon>
        <taxon>Onchocerca</taxon>
    </lineage>
</organism>
<evidence type="ECO:0000313" key="2">
    <source>
        <dbReference type="Proteomes" id="UP000271087"/>
    </source>
</evidence>
<evidence type="ECO:0000313" key="3">
    <source>
        <dbReference type="WBParaSite" id="nOo.2.0.1.t04308-RA"/>
    </source>
</evidence>
<dbReference type="OrthoDB" id="6285196at2759"/>
<protein>
    <submittedName>
        <fullName evidence="3">MADS-box domain-containing protein</fullName>
    </submittedName>
</protein>
<dbReference type="EMBL" id="UYRW01000951">
    <property type="protein sequence ID" value="VDK72512.1"/>
    <property type="molecule type" value="Genomic_DNA"/>
</dbReference>